<sequence length="397" mass="44525">MDTKRMRFDIERARKETPGCTNVLHLNNAGSSLLPQPVLDAMITHLQREAAIGGYEAADEAIDKIEHTYDALATLIGAHRDEIALIENATRAWDMAFYSIPFKPGDRILTAMAEYASNYIAYLQVAQKTGAVVEVIPNDQYGQLSIEALRNMLDERVKLISVTHMPTNGGLVNPVAQIGKIAREAGILFLVDACQTVGQMPIQVDEIGCDILSATGRKYLRGPRGSGFLYVRRSVLEQLEPPMLDLHAATWVSKDRYEIRPDARRFENWEGNYAAKIALGVAADYAMQWDLKVSWRRIKDLAYRLRSLLSPIPGVIVHDRGITQGGIVTFTIDGVAAEHIQRELAKERINVSISQKSSTLLDMEERQLDQLVRASVHYYNTEEEVERFSACIERLVQ</sequence>
<dbReference type="InterPro" id="IPR015424">
    <property type="entry name" value="PyrdxlP-dep_Trfase"/>
</dbReference>
<evidence type="ECO:0000256" key="3">
    <source>
        <dbReference type="RuleBase" id="RU004075"/>
    </source>
</evidence>
<keyword evidence="6" id="KW-0808">Transferase</keyword>
<evidence type="ECO:0000256" key="1">
    <source>
        <dbReference type="ARBA" id="ARBA00001933"/>
    </source>
</evidence>
<dbReference type="SUPFAM" id="SSF53383">
    <property type="entry name" value="PLP-dependent transferases"/>
    <property type="match status" value="1"/>
</dbReference>
<accession>A0A455SPC4</accession>
<reference evidence="6" key="1">
    <citation type="submission" date="2018-12" db="EMBL/GenBank/DDBJ databases">
        <title>Novel natural products biosynthetic potential of the class Ktedonobacteria.</title>
        <authorList>
            <person name="Zheng Y."/>
            <person name="Saitou A."/>
            <person name="Wang C.M."/>
            <person name="Toyoda A."/>
            <person name="Minakuchi Y."/>
            <person name="Sekiguchi Y."/>
            <person name="Ueda K."/>
            <person name="Takano H."/>
            <person name="Sakai Y."/>
            <person name="Yokota A."/>
            <person name="Yabe S."/>
        </authorList>
    </citation>
    <scope>NUCLEOTIDE SEQUENCE</scope>
    <source>
        <strain evidence="6">COM3</strain>
    </source>
</reference>
<dbReference type="InterPro" id="IPR015422">
    <property type="entry name" value="PyrdxlP-dep_Trfase_small"/>
</dbReference>
<proteinExistence type="inferred from homology"/>
<evidence type="ECO:0000259" key="5">
    <source>
        <dbReference type="Pfam" id="PF00266"/>
    </source>
</evidence>
<comment type="cofactor">
    <cofactor evidence="1 4">
        <name>pyridoxal 5'-phosphate</name>
        <dbReference type="ChEBI" id="CHEBI:597326"/>
    </cofactor>
</comment>
<keyword evidence="2" id="KW-0663">Pyridoxal phosphate</keyword>
<keyword evidence="6" id="KW-0032">Aminotransferase</keyword>
<gene>
    <name evidence="6" type="ORF">KTC_35800</name>
</gene>
<name>A0A455SPC4_9CHLR</name>
<dbReference type="PANTHER" id="PTHR43586">
    <property type="entry name" value="CYSTEINE DESULFURASE"/>
    <property type="match status" value="1"/>
</dbReference>
<dbReference type="PROSITE" id="PS00595">
    <property type="entry name" value="AA_TRANSFER_CLASS_5"/>
    <property type="match status" value="1"/>
</dbReference>
<dbReference type="Gene3D" id="3.40.640.10">
    <property type="entry name" value="Type I PLP-dependent aspartate aminotransferase-like (Major domain)"/>
    <property type="match status" value="1"/>
</dbReference>
<feature type="domain" description="Aminotransferase class V" evidence="5">
    <location>
        <begin position="26"/>
        <end position="388"/>
    </location>
</feature>
<dbReference type="Gene3D" id="3.90.1150.10">
    <property type="entry name" value="Aspartate Aminotransferase, domain 1"/>
    <property type="match status" value="1"/>
</dbReference>
<dbReference type="InterPro" id="IPR000192">
    <property type="entry name" value="Aminotrans_V_dom"/>
</dbReference>
<evidence type="ECO:0000313" key="6">
    <source>
        <dbReference type="EMBL" id="BBH88829.1"/>
    </source>
</evidence>
<comment type="similarity">
    <text evidence="3">Belongs to the class-V pyridoxal-phosphate-dependent aminotransferase family.</text>
</comment>
<protein>
    <submittedName>
        <fullName evidence="6">Aminotransferase class V</fullName>
    </submittedName>
</protein>
<evidence type="ECO:0000256" key="2">
    <source>
        <dbReference type="ARBA" id="ARBA00022898"/>
    </source>
</evidence>
<dbReference type="PANTHER" id="PTHR43586:SF24">
    <property type="entry name" value="BLR4730 PROTEIN"/>
    <property type="match status" value="1"/>
</dbReference>
<dbReference type="GO" id="GO:0008483">
    <property type="term" value="F:transaminase activity"/>
    <property type="evidence" value="ECO:0007669"/>
    <property type="project" value="UniProtKB-KW"/>
</dbReference>
<evidence type="ECO:0000256" key="4">
    <source>
        <dbReference type="RuleBase" id="RU004504"/>
    </source>
</evidence>
<organism evidence="6">
    <name type="scientific">Thermosporothrix sp. COM3</name>
    <dbReference type="NCBI Taxonomy" id="2490863"/>
    <lineage>
        <taxon>Bacteria</taxon>
        <taxon>Bacillati</taxon>
        <taxon>Chloroflexota</taxon>
        <taxon>Ktedonobacteria</taxon>
        <taxon>Ktedonobacterales</taxon>
        <taxon>Thermosporotrichaceae</taxon>
        <taxon>Thermosporothrix</taxon>
    </lineage>
</organism>
<dbReference type="Pfam" id="PF00266">
    <property type="entry name" value="Aminotran_5"/>
    <property type="match status" value="1"/>
</dbReference>
<dbReference type="InterPro" id="IPR015421">
    <property type="entry name" value="PyrdxlP-dep_Trfase_major"/>
</dbReference>
<dbReference type="EMBL" id="AP019376">
    <property type="protein sequence ID" value="BBH88829.1"/>
    <property type="molecule type" value="Genomic_DNA"/>
</dbReference>
<dbReference type="AlphaFoldDB" id="A0A455SPC4"/>
<dbReference type="InterPro" id="IPR020578">
    <property type="entry name" value="Aminotrans_V_PyrdxlP_BS"/>
</dbReference>